<name>A0ABT8B5J4_9NEIS</name>
<feature type="domain" description="CAAX prenyl protease 2/Lysostaphin resistance protein A-like" evidence="2">
    <location>
        <begin position="69"/>
        <end position="164"/>
    </location>
</feature>
<feature type="transmembrane region" description="Helical" evidence="1">
    <location>
        <begin position="25"/>
        <end position="48"/>
    </location>
</feature>
<evidence type="ECO:0000313" key="4">
    <source>
        <dbReference type="Proteomes" id="UP001180081"/>
    </source>
</evidence>
<keyword evidence="1" id="KW-0472">Membrane</keyword>
<dbReference type="EC" id="3.4.-.-" evidence="3"/>
<comment type="caution">
    <text evidence="3">The sequence shown here is derived from an EMBL/GenBank/DDBJ whole genome shotgun (WGS) entry which is preliminary data.</text>
</comment>
<feature type="transmembrane region" description="Helical" evidence="1">
    <location>
        <begin position="69"/>
        <end position="88"/>
    </location>
</feature>
<evidence type="ECO:0000259" key="2">
    <source>
        <dbReference type="Pfam" id="PF02517"/>
    </source>
</evidence>
<sequence length="182" mass="19627">MTAASLAGMAQMLDAALQRLAGKGFVYFVLAVYSLSLLAKIVIGLLLLQAAQAVGQPVPLYLGDAQRSLLHLFVLSVCLAPWLETLLYQSLPLWLASRFTRRPLWPVLFSASVFGLLHYHRFLAAVVNAAVVGVFLAAAYWYRARHSKTGALLAVTAVHALHNGLAWLVAAAQRYGGATGQI</sequence>
<feature type="transmembrane region" description="Helical" evidence="1">
    <location>
        <begin position="122"/>
        <end position="142"/>
    </location>
</feature>
<accession>A0ABT8B5J4</accession>
<gene>
    <name evidence="3" type="ORF">QWZ03_09820</name>
</gene>
<dbReference type="EMBL" id="JAUFPU010000008">
    <property type="protein sequence ID" value="MDN3577062.1"/>
    <property type="molecule type" value="Genomic_DNA"/>
</dbReference>
<dbReference type="GO" id="GO:0006508">
    <property type="term" value="P:proteolysis"/>
    <property type="evidence" value="ECO:0007669"/>
    <property type="project" value="UniProtKB-KW"/>
</dbReference>
<dbReference type="Pfam" id="PF02517">
    <property type="entry name" value="Rce1-like"/>
    <property type="match status" value="1"/>
</dbReference>
<evidence type="ECO:0000256" key="1">
    <source>
        <dbReference type="SAM" id="Phobius"/>
    </source>
</evidence>
<organism evidence="3 4">
    <name type="scientific">Chitinimonas viridis</name>
    <dbReference type="NCBI Taxonomy" id="664880"/>
    <lineage>
        <taxon>Bacteria</taxon>
        <taxon>Pseudomonadati</taxon>
        <taxon>Pseudomonadota</taxon>
        <taxon>Betaproteobacteria</taxon>
        <taxon>Neisseriales</taxon>
        <taxon>Chitinibacteraceae</taxon>
        <taxon>Chitinimonas</taxon>
    </lineage>
</organism>
<keyword evidence="4" id="KW-1185">Reference proteome</keyword>
<reference evidence="3" key="1">
    <citation type="journal article" date="2014" name="Int. J. Syst. Evol. Microbiol.">
        <title>Complete genome of a new Firmicutes species belonging to the dominant human colonic microbiota ('Ruminococcus bicirculans') reveals two chromosomes and a selective capacity to utilize plant glucans.</title>
        <authorList>
            <consortium name="NISC Comparative Sequencing Program"/>
            <person name="Wegmann U."/>
            <person name="Louis P."/>
            <person name="Goesmann A."/>
            <person name="Henrissat B."/>
            <person name="Duncan S.H."/>
            <person name="Flint H.J."/>
        </authorList>
    </citation>
    <scope>NUCLEOTIDE SEQUENCE</scope>
    <source>
        <strain evidence="3">CECT 7703</strain>
    </source>
</reference>
<keyword evidence="3" id="KW-0378">Hydrolase</keyword>
<protein>
    <submittedName>
        <fullName evidence="3">CPBP family glutamic-type intramembrane protease</fullName>
        <ecNumber evidence="3">3.4.-.-</ecNumber>
    </submittedName>
</protein>
<evidence type="ECO:0000313" key="3">
    <source>
        <dbReference type="EMBL" id="MDN3577062.1"/>
    </source>
</evidence>
<keyword evidence="1" id="KW-0812">Transmembrane</keyword>
<reference evidence="3" key="2">
    <citation type="submission" date="2023-06" db="EMBL/GenBank/DDBJ databases">
        <authorList>
            <person name="Lucena T."/>
            <person name="Sun Q."/>
        </authorList>
    </citation>
    <scope>NUCLEOTIDE SEQUENCE</scope>
    <source>
        <strain evidence="3">CECT 7703</strain>
    </source>
</reference>
<dbReference type="Proteomes" id="UP001180081">
    <property type="component" value="Unassembled WGS sequence"/>
</dbReference>
<dbReference type="RefSeq" id="WP_290332535.1">
    <property type="nucleotide sequence ID" value="NZ_JAUFPU010000008.1"/>
</dbReference>
<keyword evidence="1" id="KW-1133">Transmembrane helix</keyword>
<dbReference type="InterPro" id="IPR003675">
    <property type="entry name" value="Rce1/LyrA-like_dom"/>
</dbReference>
<proteinExistence type="predicted"/>
<dbReference type="GO" id="GO:0008233">
    <property type="term" value="F:peptidase activity"/>
    <property type="evidence" value="ECO:0007669"/>
    <property type="project" value="UniProtKB-KW"/>
</dbReference>
<keyword evidence="3" id="KW-0645">Protease</keyword>